<dbReference type="Proteomes" id="UP000035037">
    <property type="component" value="Unassembled WGS sequence"/>
</dbReference>
<organism evidence="1 2">
    <name type="scientific">Candidatus Synechococcus spongiarum 15L</name>
    <dbReference type="NCBI Taxonomy" id="1608419"/>
    <lineage>
        <taxon>Bacteria</taxon>
        <taxon>Bacillati</taxon>
        <taxon>Cyanobacteriota</taxon>
        <taxon>Cyanophyceae</taxon>
        <taxon>Synechococcales</taxon>
        <taxon>Synechococcaceae</taxon>
        <taxon>Synechococcus</taxon>
    </lineage>
</organism>
<name>A0A0G8AZX7_9SYNE</name>
<reference evidence="1 2" key="2">
    <citation type="submission" date="2015-05" db="EMBL/GenBank/DDBJ databases">
        <title>Lifestyle Evolution in Cyanobacterial Symbionts of Sponges.</title>
        <authorList>
            <person name="Burgsdorf I."/>
            <person name="Slaby B.M."/>
            <person name="Handley K.M."/>
            <person name="Haber M."/>
            <person name="Blom J."/>
            <person name="Marshall C.W."/>
            <person name="Gilbert J.A."/>
            <person name="Hentschel U."/>
            <person name="Steindler L."/>
        </authorList>
    </citation>
    <scope>NUCLEOTIDE SEQUENCE [LARGE SCALE GENOMIC DNA]</scope>
    <source>
        <strain evidence="1">15L</strain>
    </source>
</reference>
<evidence type="ECO:0000313" key="2">
    <source>
        <dbReference type="Proteomes" id="UP000035037"/>
    </source>
</evidence>
<protein>
    <submittedName>
        <fullName evidence="1">Uncharacterized protein</fullName>
    </submittedName>
</protein>
<accession>A0A0G8AZX7</accession>
<evidence type="ECO:0000313" key="1">
    <source>
        <dbReference type="EMBL" id="KKZ14538.1"/>
    </source>
</evidence>
<gene>
    <name evidence="1" type="ORF">TQ37_00865</name>
</gene>
<proteinExistence type="predicted"/>
<comment type="caution">
    <text evidence="1">The sequence shown here is derived from an EMBL/GenBank/DDBJ whole genome shotgun (WGS) entry which is preliminary data.</text>
</comment>
<dbReference type="PATRIC" id="fig|1608419.3.peg.743"/>
<reference evidence="1 2" key="1">
    <citation type="submission" date="2015-02" db="EMBL/GenBank/DDBJ databases">
        <authorList>
            <person name="Slaby B."/>
            <person name="Hentschel U."/>
        </authorList>
    </citation>
    <scope>NUCLEOTIDE SEQUENCE [LARGE SCALE GENOMIC DNA]</scope>
    <source>
        <strain evidence="1">15L</strain>
    </source>
</reference>
<dbReference type="EMBL" id="JYFQ01000016">
    <property type="protein sequence ID" value="KKZ14538.1"/>
    <property type="molecule type" value="Genomic_DNA"/>
</dbReference>
<dbReference type="AlphaFoldDB" id="A0A0G8AZX7"/>
<sequence>MLSRATKFGVNVKDVEEPLFFQQWCGVTPKAGGRLLEGVEYNFMPSTPQVGVESSRGVLSRDRSIRALDLAATANSMKMAKSASATLFPVHSASAQALASQTAKTLG</sequence>